<feature type="binding site" evidence="4">
    <location>
        <position position="18"/>
    </location>
    <ligand>
        <name>a divalent metal cation</name>
        <dbReference type="ChEBI" id="CHEBI:60240"/>
        <label>1</label>
    </ligand>
</feature>
<dbReference type="PANTHER" id="PTHR46124:SF2">
    <property type="entry name" value="D-AMINOACYL-TRNA DEACYLASE"/>
    <property type="match status" value="1"/>
</dbReference>
<evidence type="ECO:0000256" key="4">
    <source>
        <dbReference type="PIRSR" id="PIRSR005902-1"/>
    </source>
</evidence>
<organism evidence="5 6">
    <name type="scientific">Paludibacterium purpuratum</name>
    <dbReference type="NCBI Taxonomy" id="1144873"/>
    <lineage>
        <taxon>Bacteria</taxon>
        <taxon>Pseudomonadati</taxon>
        <taxon>Pseudomonadota</taxon>
        <taxon>Betaproteobacteria</taxon>
        <taxon>Neisseriales</taxon>
        <taxon>Chromobacteriaceae</taxon>
        <taxon>Paludibacterium</taxon>
    </lineage>
</organism>
<dbReference type="InterPro" id="IPR032466">
    <property type="entry name" value="Metal_Hydrolase"/>
</dbReference>
<feature type="binding site" evidence="4">
    <location>
        <position position="210"/>
    </location>
    <ligand>
        <name>a divalent metal cation</name>
        <dbReference type="ChEBI" id="CHEBI:60240"/>
        <label>1</label>
    </ligand>
</feature>
<proteinExistence type="inferred from homology"/>
<dbReference type="SUPFAM" id="SSF51556">
    <property type="entry name" value="Metallo-dependent hydrolases"/>
    <property type="match status" value="1"/>
</dbReference>
<comment type="caution">
    <text evidence="5">The sequence shown here is derived from an EMBL/GenBank/DDBJ whole genome shotgun (WGS) entry which is preliminary data.</text>
</comment>
<accession>A0A4R7BAD8</accession>
<dbReference type="GO" id="GO:0016788">
    <property type="term" value="F:hydrolase activity, acting on ester bonds"/>
    <property type="evidence" value="ECO:0007669"/>
    <property type="project" value="InterPro"/>
</dbReference>
<dbReference type="PROSITE" id="PS01090">
    <property type="entry name" value="TATD_2"/>
    <property type="match status" value="1"/>
</dbReference>
<dbReference type="PROSITE" id="PS01137">
    <property type="entry name" value="TATD_1"/>
    <property type="match status" value="1"/>
</dbReference>
<evidence type="ECO:0000256" key="3">
    <source>
        <dbReference type="ARBA" id="ARBA00022801"/>
    </source>
</evidence>
<feature type="binding site" evidence="4">
    <location>
        <position position="101"/>
    </location>
    <ligand>
        <name>a divalent metal cation</name>
        <dbReference type="ChEBI" id="CHEBI:60240"/>
        <label>1</label>
    </ligand>
</feature>
<dbReference type="Pfam" id="PF01026">
    <property type="entry name" value="TatD_DNase"/>
    <property type="match status" value="1"/>
</dbReference>
<dbReference type="InterPro" id="IPR001130">
    <property type="entry name" value="TatD-like"/>
</dbReference>
<dbReference type="CDD" id="cd01310">
    <property type="entry name" value="TatD_DNAse"/>
    <property type="match status" value="1"/>
</dbReference>
<name>A0A4R7BAD8_9NEIS</name>
<dbReference type="FunFam" id="3.20.20.140:FF:000005">
    <property type="entry name" value="TatD family hydrolase"/>
    <property type="match status" value="1"/>
</dbReference>
<feature type="binding site" evidence="4">
    <location>
        <position position="160"/>
    </location>
    <ligand>
        <name>a divalent metal cation</name>
        <dbReference type="ChEBI" id="CHEBI:60240"/>
        <label>2</label>
    </ligand>
</feature>
<evidence type="ECO:0000313" key="5">
    <source>
        <dbReference type="EMBL" id="TDR80616.1"/>
    </source>
</evidence>
<dbReference type="PIRSF" id="PIRSF005902">
    <property type="entry name" value="DNase_TatD"/>
    <property type="match status" value="1"/>
</dbReference>
<evidence type="ECO:0000313" key="6">
    <source>
        <dbReference type="Proteomes" id="UP000295611"/>
    </source>
</evidence>
<dbReference type="GO" id="GO:0046872">
    <property type="term" value="F:metal ion binding"/>
    <property type="evidence" value="ECO:0007669"/>
    <property type="project" value="UniProtKB-KW"/>
</dbReference>
<keyword evidence="3" id="KW-0378">Hydrolase</keyword>
<evidence type="ECO:0000256" key="1">
    <source>
        <dbReference type="ARBA" id="ARBA00009275"/>
    </source>
</evidence>
<gene>
    <name evidence="5" type="ORF">DFP86_104114</name>
</gene>
<evidence type="ECO:0000256" key="2">
    <source>
        <dbReference type="ARBA" id="ARBA00022723"/>
    </source>
</evidence>
<dbReference type="EMBL" id="SNZP01000004">
    <property type="protein sequence ID" value="TDR80616.1"/>
    <property type="molecule type" value="Genomic_DNA"/>
</dbReference>
<keyword evidence="2 4" id="KW-0479">Metal-binding</keyword>
<dbReference type="InterPro" id="IPR018228">
    <property type="entry name" value="DNase_TatD-rel_CS"/>
</dbReference>
<feature type="binding site" evidence="4">
    <location>
        <position position="137"/>
    </location>
    <ligand>
        <name>a divalent metal cation</name>
        <dbReference type="ChEBI" id="CHEBI:60240"/>
        <label>2</label>
    </ligand>
</feature>
<comment type="similarity">
    <text evidence="1">Belongs to the metallo-dependent hydrolases superfamily. TatD-type hydrolase family.</text>
</comment>
<dbReference type="PROSITE" id="PS01091">
    <property type="entry name" value="TATD_3"/>
    <property type="match status" value="1"/>
</dbReference>
<protein>
    <submittedName>
        <fullName evidence="5">TatD DNase family protein</fullName>
    </submittedName>
</protein>
<dbReference type="Proteomes" id="UP000295611">
    <property type="component" value="Unassembled WGS sequence"/>
</dbReference>
<feature type="binding site" evidence="4">
    <location>
        <position position="16"/>
    </location>
    <ligand>
        <name>a divalent metal cation</name>
        <dbReference type="ChEBI" id="CHEBI:60240"/>
        <label>1</label>
    </ligand>
</feature>
<keyword evidence="6" id="KW-1185">Reference proteome</keyword>
<sequence length="276" mass="30726">MPYIQQMNASRLIDTHCHLDADEFSGIRDRVVLAALDAGIDQVIVPSVAARSFADTLAMRQRYGCLIAFGLHPLYYREHLDQHLAQLAERLAQDRPVAVGEIGLDAWQPGADMARQEVLFAEQLKLARRFDLPVILHLRRAQDRVLKYLRQIPVVGGIAHAFNGSEQQARAFIDLGFKLGFGGAMTYSGSQRIRRLAAELPFDSLVLETDAPDIRPAWATDAPNQPANLSRFAEELAQLRHISAQEVARQTRANALQALRLDENSLGRLHPAQVSP</sequence>
<reference evidence="5 6" key="1">
    <citation type="submission" date="2019-03" db="EMBL/GenBank/DDBJ databases">
        <title>Genomic Encyclopedia of Type Strains, Phase III (KMG-III): the genomes of soil and plant-associated and newly described type strains.</title>
        <authorList>
            <person name="Whitman W."/>
        </authorList>
    </citation>
    <scope>NUCLEOTIDE SEQUENCE [LARGE SCALE GENOMIC DNA]</scope>
    <source>
        <strain evidence="5 6">CECT 8976</strain>
    </source>
</reference>
<dbReference type="PANTHER" id="PTHR46124">
    <property type="entry name" value="D-AMINOACYL-TRNA DEACYLASE"/>
    <property type="match status" value="1"/>
</dbReference>
<dbReference type="Gene3D" id="3.20.20.140">
    <property type="entry name" value="Metal-dependent hydrolases"/>
    <property type="match status" value="1"/>
</dbReference>
<dbReference type="AlphaFoldDB" id="A0A4R7BAD8"/>